<dbReference type="PATRIC" id="fig|1121326.3.peg.3953"/>
<name>A0A161WH43_9CLOT</name>
<protein>
    <submittedName>
        <fullName evidence="7">Ribose transport system permease protein RbsC</fullName>
    </submittedName>
</protein>
<feature type="transmembrane region" description="Helical" evidence="6">
    <location>
        <begin position="174"/>
        <end position="195"/>
    </location>
</feature>
<evidence type="ECO:0000256" key="5">
    <source>
        <dbReference type="ARBA" id="ARBA00023136"/>
    </source>
</evidence>
<organism evidence="7 8">
    <name type="scientific">Clostridium magnum DSM 2767</name>
    <dbReference type="NCBI Taxonomy" id="1121326"/>
    <lineage>
        <taxon>Bacteria</taxon>
        <taxon>Bacillati</taxon>
        <taxon>Bacillota</taxon>
        <taxon>Clostridia</taxon>
        <taxon>Eubacteriales</taxon>
        <taxon>Clostridiaceae</taxon>
        <taxon>Clostridium</taxon>
    </lineage>
</organism>
<dbReference type="STRING" id="1121326.CLMAG_39060"/>
<keyword evidence="4 6" id="KW-1133">Transmembrane helix</keyword>
<sequence>MDSKLSVNGENSNIGITRLWKVITSFREATIVFIIIIISLMLTILSTHFLTRDNLMSIASGLAGDGIIAVGMTIALVSGGFDFSVGSVVALSGVIVGGLYFVGINIWIACIIAILVGMLCGFINGFFIGKVGINPFVATLAVMGIARGVAYVVTEGNSISLFSVPDSFGFIGHGKLFGIPFIVIVFILVALVGDFMMRKSELLRKVLYTGSNEKAAIMSGINTIKVKIWVYILVGTLASITGILVAARFNVATPNLALGVDVSIISISAAVIGGASLSGGQGTIFGTVLGLILLNLINNAIIILNIPVYWQDFVNGTILIAAVTLDCLSRKNVIRS</sequence>
<evidence type="ECO:0000313" key="7">
    <source>
        <dbReference type="EMBL" id="KZL90995.1"/>
    </source>
</evidence>
<feature type="transmembrane region" description="Helical" evidence="6">
    <location>
        <begin position="55"/>
        <end position="76"/>
    </location>
</feature>
<evidence type="ECO:0000256" key="3">
    <source>
        <dbReference type="ARBA" id="ARBA00022692"/>
    </source>
</evidence>
<dbReference type="GO" id="GO:0022857">
    <property type="term" value="F:transmembrane transporter activity"/>
    <property type="evidence" value="ECO:0007669"/>
    <property type="project" value="InterPro"/>
</dbReference>
<keyword evidence="2" id="KW-1003">Cell membrane</keyword>
<dbReference type="OrthoDB" id="9813906at2"/>
<evidence type="ECO:0000256" key="1">
    <source>
        <dbReference type="ARBA" id="ARBA00004651"/>
    </source>
</evidence>
<feature type="transmembrane region" description="Helical" evidence="6">
    <location>
        <begin position="106"/>
        <end position="129"/>
    </location>
</feature>
<dbReference type="AlphaFoldDB" id="A0A161WH43"/>
<dbReference type="CDD" id="cd06579">
    <property type="entry name" value="TM_PBP1_transp_AraH_like"/>
    <property type="match status" value="1"/>
</dbReference>
<dbReference type="EMBL" id="LWAE01000004">
    <property type="protein sequence ID" value="KZL90995.1"/>
    <property type="molecule type" value="Genomic_DNA"/>
</dbReference>
<keyword evidence="3 6" id="KW-0812">Transmembrane</keyword>
<feature type="transmembrane region" description="Helical" evidence="6">
    <location>
        <begin position="29"/>
        <end position="49"/>
    </location>
</feature>
<evidence type="ECO:0000313" key="8">
    <source>
        <dbReference type="Proteomes" id="UP000076603"/>
    </source>
</evidence>
<dbReference type="PANTHER" id="PTHR32196">
    <property type="entry name" value="ABC TRANSPORTER PERMEASE PROTEIN YPHD-RELATED-RELATED"/>
    <property type="match status" value="1"/>
</dbReference>
<keyword evidence="8" id="KW-1185">Reference proteome</keyword>
<feature type="transmembrane region" description="Helical" evidence="6">
    <location>
        <begin position="228"/>
        <end position="250"/>
    </location>
</feature>
<comment type="subcellular location">
    <subcellularLocation>
        <location evidence="1">Cell membrane</location>
        <topology evidence="1">Multi-pass membrane protein</topology>
    </subcellularLocation>
</comment>
<dbReference type="PANTHER" id="PTHR32196:SF72">
    <property type="entry name" value="RIBOSE IMPORT PERMEASE PROTEIN RBSC"/>
    <property type="match status" value="1"/>
</dbReference>
<evidence type="ECO:0000256" key="2">
    <source>
        <dbReference type="ARBA" id="ARBA00022475"/>
    </source>
</evidence>
<dbReference type="Pfam" id="PF02653">
    <property type="entry name" value="BPD_transp_2"/>
    <property type="match status" value="1"/>
</dbReference>
<reference evidence="7 8" key="1">
    <citation type="submission" date="2016-04" db="EMBL/GenBank/DDBJ databases">
        <title>Genome sequence of Clostridium magnum DSM 2767.</title>
        <authorList>
            <person name="Poehlein A."/>
            <person name="Uhlig R."/>
            <person name="Fischer R."/>
            <person name="Bahl H."/>
            <person name="Daniel R."/>
        </authorList>
    </citation>
    <scope>NUCLEOTIDE SEQUENCE [LARGE SCALE GENOMIC DNA]</scope>
    <source>
        <strain evidence="7 8">DSM 2767</strain>
    </source>
</reference>
<dbReference type="GO" id="GO:0005886">
    <property type="term" value="C:plasma membrane"/>
    <property type="evidence" value="ECO:0007669"/>
    <property type="project" value="UniProtKB-SubCell"/>
</dbReference>
<gene>
    <name evidence="7" type="primary">rbsC_5</name>
    <name evidence="7" type="ORF">CLMAG_39060</name>
</gene>
<keyword evidence="5 6" id="KW-0472">Membrane</keyword>
<feature type="transmembrane region" description="Helical" evidence="6">
    <location>
        <begin position="256"/>
        <end position="277"/>
    </location>
</feature>
<evidence type="ECO:0000256" key="4">
    <source>
        <dbReference type="ARBA" id="ARBA00022989"/>
    </source>
</evidence>
<proteinExistence type="predicted"/>
<feature type="transmembrane region" description="Helical" evidence="6">
    <location>
        <begin position="284"/>
        <end position="303"/>
    </location>
</feature>
<dbReference type="RefSeq" id="WP_066626115.1">
    <property type="nucleotide sequence ID" value="NZ_FQXL01000032.1"/>
</dbReference>
<accession>A0A161WH43</accession>
<evidence type="ECO:0000256" key="6">
    <source>
        <dbReference type="SAM" id="Phobius"/>
    </source>
</evidence>
<comment type="caution">
    <text evidence="7">The sequence shown here is derived from an EMBL/GenBank/DDBJ whole genome shotgun (WGS) entry which is preliminary data.</text>
</comment>
<dbReference type="Proteomes" id="UP000076603">
    <property type="component" value="Unassembled WGS sequence"/>
</dbReference>
<dbReference type="InterPro" id="IPR001851">
    <property type="entry name" value="ABC_transp_permease"/>
</dbReference>